<proteinExistence type="predicted"/>
<gene>
    <name evidence="2" type="ORF">GCM10010969_06500</name>
</gene>
<dbReference type="InterPro" id="IPR003806">
    <property type="entry name" value="ATP-grasp_PylC-type"/>
</dbReference>
<dbReference type="InterPro" id="IPR013815">
    <property type="entry name" value="ATP_grasp_subdomain_1"/>
</dbReference>
<reference evidence="3" key="1">
    <citation type="journal article" date="2019" name="Int. J. Syst. Evol. Microbiol.">
        <title>The Global Catalogue of Microorganisms (GCM) 10K type strain sequencing project: providing services to taxonomists for standard genome sequencing and annotation.</title>
        <authorList>
            <consortium name="The Broad Institute Genomics Platform"/>
            <consortium name="The Broad Institute Genome Sequencing Center for Infectious Disease"/>
            <person name="Wu L."/>
            <person name="Ma J."/>
        </authorList>
    </citation>
    <scope>NUCLEOTIDE SEQUENCE [LARGE SCALE GENOMIC DNA]</scope>
    <source>
        <strain evidence="3">CGMCC 1.6964</strain>
    </source>
</reference>
<dbReference type="SUPFAM" id="SSF56059">
    <property type="entry name" value="Glutathione synthetase ATP-binding domain-like"/>
    <property type="match status" value="1"/>
</dbReference>
<dbReference type="Gene3D" id="3.40.50.20">
    <property type="match status" value="1"/>
</dbReference>
<name>A0ABQ2KX33_9BACL</name>
<dbReference type="Proteomes" id="UP000606653">
    <property type="component" value="Unassembled WGS sequence"/>
</dbReference>
<dbReference type="Gene3D" id="3.30.470.20">
    <property type="entry name" value="ATP-grasp fold, B domain"/>
    <property type="match status" value="1"/>
</dbReference>
<sequence>MTHVLVTSISKKVPMLKAVRAAIEKTGCPSLLYGSDLSEDCIGKYFVDRFWKSPLLSEMPPSDLVDYCKHEGISVIFPSRDGELPYFAKVREYFMENGISIMVSELSSINNCFDKFLFYEKLSNKGISVIPTSLHAEHGWKDWVVKERYGAGSANIGLGLDREQAIQHAANMSAPIFQPMIRGDEYSVDVYVVADGSIKGALVRRRNKIVQGESQITSTETYPLLEQLCIEAAQFLKLRGHVIFQAFVDKDGHAHLIECNCRFGGASTLSIAMGLDSFFWFIIESMGGSLSPFPFQRSTKEKKMIRYPEDLIL</sequence>
<evidence type="ECO:0000313" key="3">
    <source>
        <dbReference type="Proteomes" id="UP000606653"/>
    </source>
</evidence>
<protein>
    <recommendedName>
        <fullName evidence="1">ATP-grasp fold PylC-type domain-containing protein</fullName>
    </recommendedName>
</protein>
<organism evidence="2 3">
    <name type="scientific">Saccharibacillus kuerlensis</name>
    <dbReference type="NCBI Taxonomy" id="459527"/>
    <lineage>
        <taxon>Bacteria</taxon>
        <taxon>Bacillati</taxon>
        <taxon>Bacillota</taxon>
        <taxon>Bacilli</taxon>
        <taxon>Bacillales</taxon>
        <taxon>Paenibacillaceae</taxon>
        <taxon>Saccharibacillus</taxon>
    </lineage>
</organism>
<dbReference type="Pfam" id="PF02655">
    <property type="entry name" value="ATP-grasp_3"/>
    <property type="match status" value="1"/>
</dbReference>
<keyword evidence="3" id="KW-1185">Reference proteome</keyword>
<dbReference type="RefSeq" id="WP_018977770.1">
    <property type="nucleotide sequence ID" value="NZ_BMLN01000002.1"/>
</dbReference>
<evidence type="ECO:0000259" key="1">
    <source>
        <dbReference type="Pfam" id="PF02655"/>
    </source>
</evidence>
<accession>A0ABQ2KX33</accession>
<dbReference type="Gene3D" id="3.30.1490.20">
    <property type="entry name" value="ATP-grasp fold, A domain"/>
    <property type="match status" value="1"/>
</dbReference>
<evidence type="ECO:0000313" key="2">
    <source>
        <dbReference type="EMBL" id="GGN93200.1"/>
    </source>
</evidence>
<comment type="caution">
    <text evidence="2">The sequence shown here is derived from an EMBL/GenBank/DDBJ whole genome shotgun (WGS) entry which is preliminary data.</text>
</comment>
<feature type="domain" description="ATP-grasp fold PylC-type" evidence="1">
    <location>
        <begin position="112"/>
        <end position="265"/>
    </location>
</feature>
<dbReference type="EMBL" id="BMLN01000002">
    <property type="protein sequence ID" value="GGN93200.1"/>
    <property type="molecule type" value="Genomic_DNA"/>
</dbReference>